<feature type="binding site" evidence="1">
    <location>
        <position position="36"/>
    </location>
    <ligand>
        <name>Zn(2+)</name>
        <dbReference type="ChEBI" id="CHEBI:29105"/>
    </ligand>
</feature>
<dbReference type="SUPFAM" id="SSF101152">
    <property type="entry name" value="Mob1/phocein"/>
    <property type="match status" value="1"/>
</dbReference>
<dbReference type="InterPro" id="IPR036703">
    <property type="entry name" value="MOB_kinase_act_sf"/>
</dbReference>
<evidence type="ECO:0000313" key="3">
    <source>
        <dbReference type="Proteomes" id="UP000054047"/>
    </source>
</evidence>
<dbReference type="Pfam" id="PF03637">
    <property type="entry name" value="Mob1_phocein"/>
    <property type="match status" value="1"/>
</dbReference>
<keyword evidence="1" id="KW-0862">Zinc</keyword>
<sequence>MISVSIEVCFSDIPFPKDFRQICKKILTRLFRVFVHVYIHHFDRLIDIGAEPHVNTLYKHFYFFVTEHSMVSSKELEALKEMTERLLESSHNRRFRHVQAKLVG</sequence>
<evidence type="ECO:0008006" key="4">
    <source>
        <dbReference type="Google" id="ProtNLM"/>
    </source>
</evidence>
<protein>
    <recommendedName>
        <fullName evidence="4">Mob1/phocein family protein</fullName>
    </recommendedName>
</protein>
<dbReference type="OrthoDB" id="8170117at2759"/>
<dbReference type="InterPro" id="IPR005301">
    <property type="entry name" value="MOB_kinase_act_fam"/>
</dbReference>
<proteinExistence type="predicted"/>
<reference evidence="2 3" key="1">
    <citation type="submission" date="2013-12" db="EMBL/GenBank/DDBJ databases">
        <title>Draft genome of the parsitic nematode Ancylostoma duodenale.</title>
        <authorList>
            <person name="Mitreva M."/>
        </authorList>
    </citation>
    <scope>NUCLEOTIDE SEQUENCE [LARGE SCALE GENOMIC DNA]</scope>
    <source>
        <strain evidence="2 3">Zhejiang</strain>
    </source>
</reference>
<evidence type="ECO:0000256" key="1">
    <source>
        <dbReference type="PIRSR" id="PIRSR605301-1"/>
    </source>
</evidence>
<dbReference type="Gene3D" id="1.20.140.30">
    <property type="entry name" value="MOB kinase activator"/>
    <property type="match status" value="1"/>
</dbReference>
<evidence type="ECO:0000313" key="2">
    <source>
        <dbReference type="EMBL" id="KIH45443.1"/>
    </source>
</evidence>
<accession>A0A0C2BNP3</accession>
<feature type="binding site" evidence="1">
    <location>
        <position position="41"/>
    </location>
    <ligand>
        <name>Zn(2+)</name>
        <dbReference type="ChEBI" id="CHEBI:29105"/>
    </ligand>
</feature>
<dbReference type="AlphaFoldDB" id="A0A0C2BNP3"/>
<dbReference type="PANTHER" id="PTHR22599">
    <property type="entry name" value="MPS ONE BINDER KINASE ACTIVATOR-LIKE MOB"/>
    <property type="match status" value="1"/>
</dbReference>
<dbReference type="SMART" id="SM01388">
    <property type="entry name" value="Mob1_phocein"/>
    <property type="match status" value="1"/>
</dbReference>
<keyword evidence="1" id="KW-0479">Metal-binding</keyword>
<keyword evidence="3" id="KW-1185">Reference proteome</keyword>
<name>A0A0C2BNP3_9BILA</name>
<dbReference type="Proteomes" id="UP000054047">
    <property type="component" value="Unassembled WGS sequence"/>
</dbReference>
<dbReference type="EMBL" id="KN772507">
    <property type="protein sequence ID" value="KIH45443.1"/>
    <property type="molecule type" value="Genomic_DNA"/>
</dbReference>
<gene>
    <name evidence="2" type="ORF">ANCDUO_24516</name>
</gene>
<organism evidence="2 3">
    <name type="scientific">Ancylostoma duodenale</name>
    <dbReference type="NCBI Taxonomy" id="51022"/>
    <lineage>
        <taxon>Eukaryota</taxon>
        <taxon>Metazoa</taxon>
        <taxon>Ecdysozoa</taxon>
        <taxon>Nematoda</taxon>
        <taxon>Chromadorea</taxon>
        <taxon>Rhabditida</taxon>
        <taxon>Rhabditina</taxon>
        <taxon>Rhabditomorpha</taxon>
        <taxon>Strongyloidea</taxon>
        <taxon>Ancylostomatidae</taxon>
        <taxon>Ancylostomatinae</taxon>
        <taxon>Ancylostoma</taxon>
    </lineage>
</organism>